<dbReference type="Gene3D" id="1.20.1250.20">
    <property type="entry name" value="MFS general substrate transporter like domains"/>
    <property type="match status" value="2"/>
</dbReference>
<dbReference type="AlphaFoldDB" id="A0AA37BUF8"/>
<dbReference type="GO" id="GO:0005886">
    <property type="term" value="C:plasma membrane"/>
    <property type="evidence" value="ECO:0007669"/>
    <property type="project" value="UniProtKB-SubCell"/>
</dbReference>
<dbReference type="PANTHER" id="PTHR43124:SF3">
    <property type="entry name" value="CHLORAMPHENICOL EFFLUX PUMP RV0191"/>
    <property type="match status" value="1"/>
</dbReference>
<keyword evidence="4 6" id="KW-1133">Transmembrane helix</keyword>
<dbReference type="InterPro" id="IPR050189">
    <property type="entry name" value="MFS_Efflux_Transporters"/>
</dbReference>
<feature type="transmembrane region" description="Helical" evidence="6">
    <location>
        <begin position="100"/>
        <end position="120"/>
    </location>
</feature>
<keyword evidence="5 6" id="KW-0472">Membrane</keyword>
<dbReference type="InterPro" id="IPR011701">
    <property type="entry name" value="MFS"/>
</dbReference>
<evidence type="ECO:0000256" key="6">
    <source>
        <dbReference type="SAM" id="Phobius"/>
    </source>
</evidence>
<evidence type="ECO:0000256" key="1">
    <source>
        <dbReference type="ARBA" id="ARBA00004651"/>
    </source>
</evidence>
<evidence type="ECO:0000256" key="3">
    <source>
        <dbReference type="ARBA" id="ARBA00022692"/>
    </source>
</evidence>
<evidence type="ECO:0000256" key="5">
    <source>
        <dbReference type="ARBA" id="ARBA00023136"/>
    </source>
</evidence>
<keyword evidence="9" id="KW-1185">Reference proteome</keyword>
<feature type="transmembrane region" description="Helical" evidence="6">
    <location>
        <begin position="321"/>
        <end position="342"/>
    </location>
</feature>
<feature type="transmembrane region" description="Helical" evidence="6">
    <location>
        <begin position="159"/>
        <end position="178"/>
    </location>
</feature>
<keyword evidence="3 6" id="KW-0812">Transmembrane</keyword>
<dbReference type="Proteomes" id="UP000632195">
    <property type="component" value="Unassembled WGS sequence"/>
</dbReference>
<proteinExistence type="predicted"/>
<evidence type="ECO:0000256" key="2">
    <source>
        <dbReference type="ARBA" id="ARBA00022475"/>
    </source>
</evidence>
<name>A0AA37BUF8_9ARCH</name>
<organism evidence="8 9">
    <name type="scientific">Thermogymnomonas acidicola</name>
    <dbReference type="NCBI Taxonomy" id="399579"/>
    <lineage>
        <taxon>Archaea</taxon>
        <taxon>Methanobacteriati</taxon>
        <taxon>Thermoplasmatota</taxon>
        <taxon>Thermoplasmata</taxon>
        <taxon>Thermoplasmatales</taxon>
        <taxon>Thermogymnomonas</taxon>
    </lineage>
</organism>
<dbReference type="PROSITE" id="PS50850">
    <property type="entry name" value="MFS"/>
    <property type="match status" value="1"/>
</dbReference>
<comment type="caution">
    <text evidence="8">The sequence shown here is derived from an EMBL/GenBank/DDBJ whole genome shotgun (WGS) entry which is preliminary data.</text>
</comment>
<sequence>MIWSDMENRVLLGLQRAETVRQAAGESLRKFVLISIIAGLPAFLEAFDSEIYSFGSTYIVPSLTGPPFLTIGLIVTGYAVGIAVFSLVGGFAFDRFSVKSTILISVAVFSAATFATGFVTNTPELFASRFVVGIGVGMFQPAGVSLLGDLFFETRGKAVSVWATFFGVGLFTSPYTISPFLPAFRVPFEISGVLAVIILALIYLFIPATFKKVERASGTGFRGIFNRNVVLLSVSIFFFGIALFAGYIGYFSDYLINGLHFTHSSAAVIASSAGLGGFICAFPIGFVADRVGRKYMVVLTSALVAAGSAGMFLLTTSYSGLIASTFIFGAGWGVYVDILVALGQDSVSDTVVGAVTGFLFFIFNVGTIIGGPLYGALLGSNHFRLASTVSVVIPTLIALIVVLFTRSVTRSNIEERPKFLSSPSDR</sequence>
<evidence type="ECO:0000256" key="4">
    <source>
        <dbReference type="ARBA" id="ARBA00022989"/>
    </source>
</evidence>
<dbReference type="InterPro" id="IPR005829">
    <property type="entry name" value="Sugar_transporter_CS"/>
</dbReference>
<feature type="transmembrane region" description="Helical" evidence="6">
    <location>
        <begin position="190"/>
        <end position="208"/>
    </location>
</feature>
<dbReference type="PROSITE" id="PS00216">
    <property type="entry name" value="SUGAR_TRANSPORT_1"/>
    <property type="match status" value="1"/>
</dbReference>
<feature type="transmembrane region" description="Helical" evidence="6">
    <location>
        <begin position="126"/>
        <end position="147"/>
    </location>
</feature>
<feature type="transmembrane region" description="Helical" evidence="6">
    <location>
        <begin position="383"/>
        <end position="404"/>
    </location>
</feature>
<feature type="transmembrane region" description="Helical" evidence="6">
    <location>
        <begin position="31"/>
        <end position="47"/>
    </location>
</feature>
<evidence type="ECO:0000259" key="7">
    <source>
        <dbReference type="PROSITE" id="PS50850"/>
    </source>
</evidence>
<dbReference type="EMBL" id="BMNY01000003">
    <property type="protein sequence ID" value="GGM78504.1"/>
    <property type="molecule type" value="Genomic_DNA"/>
</dbReference>
<evidence type="ECO:0000313" key="8">
    <source>
        <dbReference type="EMBL" id="GGM78504.1"/>
    </source>
</evidence>
<feature type="transmembrane region" description="Helical" evidence="6">
    <location>
        <begin position="229"/>
        <end position="248"/>
    </location>
</feature>
<protein>
    <submittedName>
        <fullName evidence="8">MFS transporter</fullName>
    </submittedName>
</protein>
<dbReference type="GO" id="GO:0022857">
    <property type="term" value="F:transmembrane transporter activity"/>
    <property type="evidence" value="ECO:0007669"/>
    <property type="project" value="InterPro"/>
</dbReference>
<feature type="transmembrane region" description="Helical" evidence="6">
    <location>
        <begin position="268"/>
        <end position="288"/>
    </location>
</feature>
<feature type="transmembrane region" description="Helical" evidence="6">
    <location>
        <begin position="354"/>
        <end position="377"/>
    </location>
</feature>
<keyword evidence="2" id="KW-1003">Cell membrane</keyword>
<feature type="domain" description="Major facilitator superfamily (MFS) profile" evidence="7">
    <location>
        <begin position="34"/>
        <end position="410"/>
    </location>
</feature>
<dbReference type="InterPro" id="IPR020846">
    <property type="entry name" value="MFS_dom"/>
</dbReference>
<feature type="transmembrane region" description="Helical" evidence="6">
    <location>
        <begin position="67"/>
        <end position="93"/>
    </location>
</feature>
<dbReference type="SUPFAM" id="SSF103473">
    <property type="entry name" value="MFS general substrate transporter"/>
    <property type="match status" value="1"/>
</dbReference>
<reference evidence="8" key="2">
    <citation type="submission" date="2022-09" db="EMBL/GenBank/DDBJ databases">
        <authorList>
            <person name="Sun Q."/>
            <person name="Ohkuma M."/>
        </authorList>
    </citation>
    <scope>NUCLEOTIDE SEQUENCE</scope>
    <source>
        <strain evidence="8">JCM 13583</strain>
    </source>
</reference>
<dbReference type="InterPro" id="IPR036259">
    <property type="entry name" value="MFS_trans_sf"/>
</dbReference>
<dbReference type="Pfam" id="PF07690">
    <property type="entry name" value="MFS_1"/>
    <property type="match status" value="1"/>
</dbReference>
<dbReference type="PANTHER" id="PTHR43124">
    <property type="entry name" value="PURINE EFFLUX PUMP PBUE"/>
    <property type="match status" value="1"/>
</dbReference>
<accession>A0AA37BUF8</accession>
<evidence type="ECO:0000313" key="9">
    <source>
        <dbReference type="Proteomes" id="UP000632195"/>
    </source>
</evidence>
<feature type="transmembrane region" description="Helical" evidence="6">
    <location>
        <begin position="295"/>
        <end position="315"/>
    </location>
</feature>
<reference evidence="8" key="1">
    <citation type="journal article" date="2014" name="Int. J. Syst. Evol. Microbiol.">
        <title>Complete genome sequence of Corynebacterium casei LMG S-19264T (=DSM 44701T), isolated from a smear-ripened cheese.</title>
        <authorList>
            <consortium name="US DOE Joint Genome Institute (JGI-PGF)"/>
            <person name="Walter F."/>
            <person name="Albersmeier A."/>
            <person name="Kalinowski J."/>
            <person name="Ruckert C."/>
        </authorList>
    </citation>
    <scope>NUCLEOTIDE SEQUENCE</scope>
    <source>
        <strain evidence="8">JCM 13583</strain>
    </source>
</reference>
<gene>
    <name evidence="8" type="ORF">GCM10007108_15830</name>
</gene>
<comment type="subcellular location">
    <subcellularLocation>
        <location evidence="1">Cell membrane</location>
        <topology evidence="1">Multi-pass membrane protein</topology>
    </subcellularLocation>
</comment>